<sequence length="713" mass="74961">MDRPRQTFFLAPVSDDVGLTSMALGLVQALRRDHVAVGFIKPILQPDTRGVADLAPYFARNVLHLETPEPIAYAQAEASVRNGGLDALMEDLVAMVEAAGAGCDAVVIQGLIPFADLQVASQLNAAMARSFAASLVPVLSGTGQNAEALGAVVDLTVRQFADGEEPPPVAGVLVNRLKAGPMAGALGEYLPGSGGRVPVLGDVPFEPKLTAPRLQDVVEALSLGIEQEGNLARARVQHFVTAGRGVDGVIDRLRPGTLVVAAGERSDIILATALAHMQGMPLAGLLLTCGTRLSPQVASMLRAPQLAGLPILTTHEDTFASGALLAGLSRHVRRDDTERMEQSIAHTAEHIDTGSLRSQLGRPGRLRMPPPAFRHRLVQAAREAAKRIVLPEGDEPRTLQAAAICQRKGIAQCVLLGNPDHIRQVAETQGVVLPPDIEIIDPMAVRGQYVAPMCELRRSKGLTAVQAEHQLEDTVVLGTMMLAQDDVDGLVSGAVHTTANTIRPALQLIRTAPGSSIVSSVFFMLMPNEVLVYGDCAVNPDPTAEELADIAIQSADSAVAFGIDPRVAMISYSTGSSGSGADVDKVRRALEIARGKRPDLLIDGPLQYDAASVASVGRQKAPDSVVAGRANVFVFPDLNTGNTTYKAVQRSAHVVSIGPMLQGLRKPVNDLSRGALVDDIVYTIALTAIQAQQANAKRAAAAAQQAALTAAAD</sequence>
<name>A0A5M6J277_9PROT</name>
<comment type="subunit">
    <text evidence="5">Homohexamer.</text>
</comment>
<dbReference type="OrthoDB" id="9808984at2"/>
<evidence type="ECO:0000256" key="12">
    <source>
        <dbReference type="PIRNR" id="PIRNR006107"/>
    </source>
</evidence>
<evidence type="ECO:0000256" key="4">
    <source>
        <dbReference type="ARBA" id="ARBA00009786"/>
    </source>
</evidence>
<organism evidence="16 17">
    <name type="scientific">Rhodovastum atsumiense</name>
    <dbReference type="NCBI Taxonomy" id="504468"/>
    <lineage>
        <taxon>Bacteria</taxon>
        <taxon>Pseudomonadati</taxon>
        <taxon>Pseudomonadota</taxon>
        <taxon>Alphaproteobacteria</taxon>
        <taxon>Acetobacterales</taxon>
        <taxon>Acetobacteraceae</taxon>
        <taxon>Rhodovastum</taxon>
    </lineage>
</organism>
<dbReference type="Gene3D" id="3.40.50.300">
    <property type="entry name" value="P-loop containing nucleotide triphosphate hydrolases"/>
    <property type="match status" value="1"/>
</dbReference>
<evidence type="ECO:0000256" key="5">
    <source>
        <dbReference type="ARBA" id="ARBA00011643"/>
    </source>
</evidence>
<dbReference type="FunFam" id="3.40.50.10750:FF:000001">
    <property type="entry name" value="Phosphate acetyltransferase"/>
    <property type="match status" value="1"/>
</dbReference>
<feature type="domain" description="Phosphate acetyl/butaryl transferase" evidence="14">
    <location>
        <begin position="373"/>
        <end position="688"/>
    </location>
</feature>
<evidence type="ECO:0000313" key="16">
    <source>
        <dbReference type="EMBL" id="KAA5613725.1"/>
    </source>
</evidence>
<keyword evidence="8 12" id="KW-0963">Cytoplasm</keyword>
<dbReference type="GO" id="GO:0006085">
    <property type="term" value="P:acetyl-CoA biosynthetic process"/>
    <property type="evidence" value="ECO:0007669"/>
    <property type="project" value="UniProtKB-UniPathway"/>
</dbReference>
<dbReference type="PIRSF" id="PIRSF006107">
    <property type="entry name" value="PhpActrans_proteobac"/>
    <property type="match status" value="1"/>
</dbReference>
<dbReference type="GO" id="GO:0005737">
    <property type="term" value="C:cytoplasm"/>
    <property type="evidence" value="ECO:0007669"/>
    <property type="project" value="UniProtKB-SubCell"/>
</dbReference>
<dbReference type="AlphaFoldDB" id="A0A5M6J277"/>
<gene>
    <name evidence="16" type="ORF">F1189_04770</name>
</gene>
<evidence type="ECO:0000256" key="6">
    <source>
        <dbReference type="ARBA" id="ARBA00012707"/>
    </source>
</evidence>
<reference evidence="16 17" key="1">
    <citation type="submission" date="2019-09" db="EMBL/GenBank/DDBJ databases">
        <title>Genome sequence of Rhodovastum atsumiense, a diverse member of the Acetobacteraceae family of non-sulfur purple photosynthetic bacteria.</title>
        <authorList>
            <person name="Meyer T."/>
            <person name="Kyndt J."/>
        </authorList>
    </citation>
    <scope>NUCLEOTIDE SEQUENCE [LARGE SCALE GENOMIC DNA]</scope>
    <source>
        <strain evidence="16 17">DSM 21279</strain>
    </source>
</reference>
<dbReference type="Pfam" id="PF01515">
    <property type="entry name" value="PTA_PTB"/>
    <property type="match status" value="1"/>
</dbReference>
<proteinExistence type="inferred from homology"/>
<dbReference type="InterPro" id="IPR042113">
    <property type="entry name" value="P_AcTrfase_dom1"/>
</dbReference>
<dbReference type="InterPro" id="IPR028979">
    <property type="entry name" value="Ser_kin/Pase_Hpr-like_N_sf"/>
</dbReference>
<keyword evidence="9 12" id="KW-0808">Transferase</keyword>
<dbReference type="Gene3D" id="3.40.50.10950">
    <property type="match status" value="1"/>
</dbReference>
<dbReference type="PANTHER" id="PTHR43356:SF3">
    <property type="entry name" value="PHOSPHATE ACETYLTRANSFERASE"/>
    <property type="match status" value="1"/>
</dbReference>
<evidence type="ECO:0000259" key="15">
    <source>
        <dbReference type="Pfam" id="PF07085"/>
    </source>
</evidence>
<evidence type="ECO:0000256" key="9">
    <source>
        <dbReference type="ARBA" id="ARBA00022679"/>
    </source>
</evidence>
<evidence type="ECO:0000259" key="14">
    <source>
        <dbReference type="Pfam" id="PF01515"/>
    </source>
</evidence>
<evidence type="ECO:0000256" key="2">
    <source>
        <dbReference type="ARBA" id="ARBA00004989"/>
    </source>
</evidence>
<feature type="region of interest" description="Disordered" evidence="13">
    <location>
        <begin position="346"/>
        <end position="365"/>
    </location>
</feature>
<dbReference type="NCBIfam" id="NF007233">
    <property type="entry name" value="PRK09653.1"/>
    <property type="match status" value="1"/>
</dbReference>
<dbReference type="Gene3D" id="3.40.1390.20">
    <property type="entry name" value="HprK N-terminal domain-like"/>
    <property type="match status" value="1"/>
</dbReference>
<evidence type="ECO:0000256" key="13">
    <source>
        <dbReference type="SAM" id="MobiDB-lite"/>
    </source>
</evidence>
<evidence type="ECO:0000256" key="8">
    <source>
        <dbReference type="ARBA" id="ARBA00022490"/>
    </source>
</evidence>
<dbReference type="EMBL" id="VWPK01000005">
    <property type="protein sequence ID" value="KAA5613725.1"/>
    <property type="molecule type" value="Genomic_DNA"/>
</dbReference>
<dbReference type="InterPro" id="IPR050500">
    <property type="entry name" value="Phos_Acetyltrans/Butyryltrans"/>
</dbReference>
<evidence type="ECO:0000256" key="1">
    <source>
        <dbReference type="ARBA" id="ARBA00004496"/>
    </source>
</evidence>
<dbReference type="GO" id="GO:0008959">
    <property type="term" value="F:phosphate acetyltransferase activity"/>
    <property type="evidence" value="ECO:0007669"/>
    <property type="project" value="UniProtKB-EC"/>
</dbReference>
<dbReference type="NCBIfam" id="NF004167">
    <property type="entry name" value="PRK05632.1"/>
    <property type="match status" value="1"/>
</dbReference>
<dbReference type="Pfam" id="PF13500">
    <property type="entry name" value="AAA_26"/>
    <property type="match status" value="1"/>
</dbReference>
<comment type="catalytic activity">
    <reaction evidence="12">
        <text>acetyl-CoA + phosphate = acetyl phosphate + CoA</text>
        <dbReference type="Rhea" id="RHEA:19521"/>
        <dbReference type="ChEBI" id="CHEBI:22191"/>
        <dbReference type="ChEBI" id="CHEBI:43474"/>
        <dbReference type="ChEBI" id="CHEBI:57287"/>
        <dbReference type="ChEBI" id="CHEBI:57288"/>
        <dbReference type="EC" id="2.3.1.8"/>
    </reaction>
</comment>
<dbReference type="InterPro" id="IPR002505">
    <property type="entry name" value="PTA_PTB"/>
</dbReference>
<keyword evidence="17" id="KW-1185">Reference proteome</keyword>
<dbReference type="InterPro" id="IPR004614">
    <property type="entry name" value="P_AcTrfase"/>
</dbReference>
<evidence type="ECO:0000256" key="7">
    <source>
        <dbReference type="ARBA" id="ARBA00021528"/>
    </source>
</evidence>
<comment type="domain">
    <text evidence="12">The N-terminal region seems to be important for proper quaternary structure. The C-terminal region contains the substrate-binding site.</text>
</comment>
<protein>
    <recommendedName>
        <fullName evidence="7 12">Phosphate acetyltransferase</fullName>
        <ecNumber evidence="6 12">2.3.1.8</ecNumber>
    </recommendedName>
    <alternativeName>
        <fullName evidence="11 12">Phosphotransacetylase</fullName>
    </alternativeName>
</protein>
<comment type="pathway">
    <text evidence="2 12">Metabolic intermediate biosynthesis; acetyl-CoA biosynthesis; acetyl-CoA from acetate: step 2/2.</text>
</comment>
<comment type="similarity">
    <text evidence="3 12">In the C-terminal section; belongs to the phosphate acetyltransferase and butyryltransferase family.</text>
</comment>
<dbReference type="UniPathway" id="UPA00340">
    <property type="reaction ID" value="UER00459"/>
</dbReference>
<evidence type="ECO:0000256" key="3">
    <source>
        <dbReference type="ARBA" id="ARBA00008756"/>
    </source>
</evidence>
<comment type="similarity">
    <text evidence="4 12">In the N-terminal section; belongs to the CobB/CobQ family.</text>
</comment>
<dbReference type="CDD" id="cd03109">
    <property type="entry name" value="DTBS"/>
    <property type="match status" value="1"/>
</dbReference>
<dbReference type="RefSeq" id="WP_150039474.1">
    <property type="nucleotide sequence ID" value="NZ_OW485601.1"/>
</dbReference>
<comment type="subcellular location">
    <subcellularLocation>
        <location evidence="1 12">Cytoplasm</location>
    </subcellularLocation>
</comment>
<dbReference type="PANTHER" id="PTHR43356">
    <property type="entry name" value="PHOSPHATE ACETYLTRANSFERASE"/>
    <property type="match status" value="1"/>
</dbReference>
<comment type="caution">
    <text evidence="16">The sequence shown here is derived from an EMBL/GenBank/DDBJ whole genome shotgun (WGS) entry which is preliminary data.</text>
</comment>
<keyword evidence="10 12" id="KW-0012">Acyltransferase</keyword>
<dbReference type="Pfam" id="PF07085">
    <property type="entry name" value="DRTGG"/>
    <property type="match status" value="1"/>
</dbReference>
<evidence type="ECO:0000256" key="11">
    <source>
        <dbReference type="ARBA" id="ARBA00031108"/>
    </source>
</evidence>
<dbReference type="SUPFAM" id="SSF53659">
    <property type="entry name" value="Isocitrate/Isopropylmalate dehydrogenase-like"/>
    <property type="match status" value="1"/>
</dbReference>
<dbReference type="InterPro" id="IPR027417">
    <property type="entry name" value="P-loop_NTPase"/>
</dbReference>
<dbReference type="InterPro" id="IPR016475">
    <property type="entry name" value="P-Actrans_bac"/>
</dbReference>
<dbReference type="SUPFAM" id="SSF75138">
    <property type="entry name" value="HprK N-terminal domain-like"/>
    <property type="match status" value="1"/>
</dbReference>
<dbReference type="SUPFAM" id="SSF52540">
    <property type="entry name" value="P-loop containing nucleoside triphosphate hydrolases"/>
    <property type="match status" value="1"/>
</dbReference>
<feature type="domain" description="DRTGG" evidence="15">
    <location>
        <begin position="226"/>
        <end position="324"/>
    </location>
</feature>
<dbReference type="EC" id="2.3.1.8" evidence="6 12"/>
<dbReference type="Proteomes" id="UP000325255">
    <property type="component" value="Unassembled WGS sequence"/>
</dbReference>
<dbReference type="InterPro" id="IPR010766">
    <property type="entry name" value="DRTGG"/>
</dbReference>
<comment type="function">
    <text evidence="12">Involved in acetate metabolism.</text>
</comment>
<evidence type="ECO:0000256" key="10">
    <source>
        <dbReference type="ARBA" id="ARBA00023315"/>
    </source>
</evidence>
<dbReference type="NCBIfam" id="TIGR00651">
    <property type="entry name" value="pta"/>
    <property type="match status" value="1"/>
</dbReference>
<evidence type="ECO:0000313" key="17">
    <source>
        <dbReference type="Proteomes" id="UP000325255"/>
    </source>
</evidence>
<dbReference type="Gene3D" id="3.40.50.10750">
    <property type="entry name" value="Isocitrate/Isopropylmalate dehydrogenase-like"/>
    <property type="match status" value="1"/>
</dbReference>
<accession>A0A5M6J277</accession>
<dbReference type="InterPro" id="IPR042112">
    <property type="entry name" value="P_AcTrfase_dom2"/>
</dbReference>